<proteinExistence type="predicted"/>
<dbReference type="EMBL" id="LJPM01000281">
    <property type="protein sequence ID" value="KPW19503.1"/>
    <property type="molecule type" value="Genomic_DNA"/>
</dbReference>
<dbReference type="Proteomes" id="UP000050297">
    <property type="component" value="Unassembled WGS sequence"/>
</dbReference>
<dbReference type="RefSeq" id="WP_004407764.1">
    <property type="nucleotide sequence ID" value="NZ_LGAR01000114.1"/>
</dbReference>
<name>A0A0L8IPQ5_PSESX</name>
<keyword evidence="1" id="KW-0732">Signal</keyword>
<organism evidence="2 3">
    <name type="scientific">Pseudomonas syringae pv. aceris</name>
    <dbReference type="NCBI Taxonomy" id="199198"/>
    <lineage>
        <taxon>Bacteria</taxon>
        <taxon>Pseudomonadati</taxon>
        <taxon>Pseudomonadota</taxon>
        <taxon>Gammaproteobacteria</taxon>
        <taxon>Pseudomonadales</taxon>
        <taxon>Pseudomonadaceae</taxon>
        <taxon>Pseudomonas</taxon>
        <taxon>Pseudomonas syringae</taxon>
    </lineage>
</organism>
<evidence type="ECO:0000256" key="1">
    <source>
        <dbReference type="SAM" id="SignalP"/>
    </source>
</evidence>
<evidence type="ECO:0000313" key="2">
    <source>
        <dbReference type="EMBL" id="KPW19503.1"/>
    </source>
</evidence>
<dbReference type="Pfam" id="PF13618">
    <property type="entry name" value="Gluconate_2-dh3"/>
    <property type="match status" value="1"/>
</dbReference>
<evidence type="ECO:0008006" key="4">
    <source>
        <dbReference type="Google" id="ProtNLM"/>
    </source>
</evidence>
<protein>
    <recommendedName>
        <fullName evidence="4">Gluconate 2-dehydrogenase</fullName>
    </recommendedName>
</protein>
<dbReference type="InterPro" id="IPR027056">
    <property type="entry name" value="Gluconate_2DH_su3"/>
</dbReference>
<gene>
    <name evidence="2" type="ORF">ALO91_03489</name>
</gene>
<dbReference type="AlphaFoldDB" id="A0A0L8IPQ5"/>
<accession>A0A0L8IPQ5</accession>
<sequence>MERRSVLKAGMVLIATSAAASIFRPAGAALRIMNGGSKWLAKETLPPTPLDPSKRMFLTDKEVAQVTAIFDRLIPADDVSVSASEAGCVVFLDHQLSGPYGQGTWRYRKGPAEKGSSTQGDQSLLNPADLYRTGLAELDAYCRDHFSKPFEALSAEQQDDLLEQMEGANIQLATIPAKRLFQQLLTNVQEGFFADPIYGGNKDMAGWKMVGFPGARYDYRDYVNLKGQKLDIIPVSLIGRI</sequence>
<evidence type="ECO:0000313" key="3">
    <source>
        <dbReference type="Proteomes" id="UP000050297"/>
    </source>
</evidence>
<reference evidence="2 3" key="1">
    <citation type="submission" date="2015-09" db="EMBL/GenBank/DDBJ databases">
        <title>Genome announcement of multiple Pseudomonas syringae strains.</title>
        <authorList>
            <person name="Thakur S."/>
            <person name="Wang P.W."/>
            <person name="Gong Y."/>
            <person name="Weir B.S."/>
            <person name="Guttman D.S."/>
        </authorList>
    </citation>
    <scope>NUCLEOTIDE SEQUENCE [LARGE SCALE GENOMIC DNA]</scope>
    <source>
        <strain evidence="2 3">ICMP2802</strain>
    </source>
</reference>
<comment type="caution">
    <text evidence="2">The sequence shown here is derived from an EMBL/GenBank/DDBJ whole genome shotgun (WGS) entry which is preliminary data.</text>
</comment>
<dbReference type="PATRIC" id="fig|199198.4.peg.2366"/>
<feature type="signal peptide" evidence="1">
    <location>
        <begin position="1"/>
        <end position="28"/>
    </location>
</feature>
<feature type="chain" id="PRO_5009783673" description="Gluconate 2-dehydrogenase" evidence="1">
    <location>
        <begin position="29"/>
        <end position="241"/>
    </location>
</feature>